<reference evidence="2" key="1">
    <citation type="submission" date="2014-09" db="EMBL/GenBank/DDBJ databases">
        <authorList>
            <person name="Magalhaes I.L.F."/>
            <person name="Oliveira U."/>
            <person name="Santos F.R."/>
            <person name="Vidigal T.H.D.A."/>
            <person name="Brescovit A.D."/>
            <person name="Santos A.J."/>
        </authorList>
    </citation>
    <scope>NUCLEOTIDE SEQUENCE</scope>
    <source>
        <tissue evidence="2">Shoot tissue taken approximately 20 cm above the soil surface</tissue>
    </source>
</reference>
<proteinExistence type="predicted"/>
<evidence type="ECO:0000313" key="2">
    <source>
        <dbReference type="EMBL" id="JAD65773.1"/>
    </source>
</evidence>
<accession>A0A0A9BU95</accession>
<feature type="region of interest" description="Disordered" evidence="1">
    <location>
        <begin position="1"/>
        <end position="33"/>
    </location>
</feature>
<feature type="compositionally biased region" description="Basic residues" evidence="1">
    <location>
        <begin position="22"/>
        <end position="33"/>
    </location>
</feature>
<name>A0A0A9BU95_ARUDO</name>
<evidence type="ECO:0000256" key="1">
    <source>
        <dbReference type="SAM" id="MobiDB-lite"/>
    </source>
</evidence>
<sequence length="33" mass="3770">MLQLIEKSNKGSCKGSSVFRTIHGKRYPHQPKN</sequence>
<reference evidence="2" key="2">
    <citation type="journal article" date="2015" name="Data Brief">
        <title>Shoot transcriptome of the giant reed, Arundo donax.</title>
        <authorList>
            <person name="Barrero R.A."/>
            <person name="Guerrero F.D."/>
            <person name="Moolhuijzen P."/>
            <person name="Goolsby J.A."/>
            <person name="Tidwell J."/>
            <person name="Bellgard S.E."/>
            <person name="Bellgard M.I."/>
        </authorList>
    </citation>
    <scope>NUCLEOTIDE SEQUENCE</scope>
    <source>
        <tissue evidence="2">Shoot tissue taken approximately 20 cm above the soil surface</tissue>
    </source>
</reference>
<organism evidence="2">
    <name type="scientific">Arundo donax</name>
    <name type="common">Giant reed</name>
    <name type="synonym">Donax arundinaceus</name>
    <dbReference type="NCBI Taxonomy" id="35708"/>
    <lineage>
        <taxon>Eukaryota</taxon>
        <taxon>Viridiplantae</taxon>
        <taxon>Streptophyta</taxon>
        <taxon>Embryophyta</taxon>
        <taxon>Tracheophyta</taxon>
        <taxon>Spermatophyta</taxon>
        <taxon>Magnoliopsida</taxon>
        <taxon>Liliopsida</taxon>
        <taxon>Poales</taxon>
        <taxon>Poaceae</taxon>
        <taxon>PACMAD clade</taxon>
        <taxon>Arundinoideae</taxon>
        <taxon>Arundineae</taxon>
        <taxon>Arundo</taxon>
    </lineage>
</organism>
<feature type="compositionally biased region" description="Polar residues" evidence="1">
    <location>
        <begin position="10"/>
        <end position="19"/>
    </location>
</feature>
<dbReference type="EMBL" id="GBRH01232122">
    <property type="protein sequence ID" value="JAD65773.1"/>
    <property type="molecule type" value="Transcribed_RNA"/>
</dbReference>
<protein>
    <submittedName>
        <fullName evidence="2">CCamK</fullName>
    </submittedName>
</protein>
<dbReference type="AlphaFoldDB" id="A0A0A9BU95"/>